<dbReference type="GO" id="GO:0046872">
    <property type="term" value="F:metal ion binding"/>
    <property type="evidence" value="ECO:0007669"/>
    <property type="project" value="UniProtKB-KW"/>
</dbReference>
<dbReference type="Proteomes" id="UP000594459">
    <property type="component" value="Chromosome"/>
</dbReference>
<protein>
    <submittedName>
        <fullName evidence="5">M20/M25/M40 family metallo-hydrolase</fullName>
    </submittedName>
</protein>
<feature type="signal peptide" evidence="3">
    <location>
        <begin position="1"/>
        <end position="20"/>
    </location>
</feature>
<dbReference type="InterPro" id="IPR050072">
    <property type="entry name" value="Peptidase_M20A"/>
</dbReference>
<dbReference type="Gene3D" id="3.30.70.360">
    <property type="match status" value="1"/>
</dbReference>
<proteinExistence type="predicted"/>
<dbReference type="InterPro" id="IPR011650">
    <property type="entry name" value="Peptidase_M20_dimer"/>
</dbReference>
<evidence type="ECO:0000313" key="5">
    <source>
        <dbReference type="EMBL" id="QPD00190.1"/>
    </source>
</evidence>
<dbReference type="InterPro" id="IPR002933">
    <property type="entry name" value="Peptidase_M20"/>
</dbReference>
<accession>A0A7S8IVH5</accession>
<dbReference type="SUPFAM" id="SSF53187">
    <property type="entry name" value="Zn-dependent exopeptidases"/>
    <property type="match status" value="1"/>
</dbReference>
<evidence type="ECO:0000259" key="4">
    <source>
        <dbReference type="Pfam" id="PF07687"/>
    </source>
</evidence>
<sequence>MRFPIPALALLAGIASPAAAELSAPEQVMMTTVEGGFERDAEFLTRIASVNSGTLNFDGVRQVAEMVAPEFEALGFTTEWIDQSAAGRAGHLFARHKGKAGTTRMLLIAHLDTVFEQDSPFQSVTREGNILTGPGVEDDKGGIVVILAALRAMKAAGTLDDANIVVAMTGDEESAGNPIATARADLVAAAKEADVALDFESLNIEDGVDMGSIARRSSNSWTVTATGKEGHSSQIFTDGAGFGAIYELARILDTFRRELREEDLTYNVGLIAGGARASVTDNNSAARANGKSNIIAPVAVANGDLRTLTPEQTDRVVAKMQAIVADHLPGTGATIEFDFRYPPMGPTDGNRALLDRLNAINADMGLPEMPILPPAKRGAGDVNFVASHVDGLIGFGPSGSGSHAPGETVDLTTFTRQAQRAAIMMSRLAEDVYCRPED</sequence>
<dbReference type="Gene3D" id="3.40.630.10">
    <property type="entry name" value="Zn peptidases"/>
    <property type="match status" value="1"/>
</dbReference>
<dbReference type="Pfam" id="PF01546">
    <property type="entry name" value="Peptidase_M20"/>
    <property type="match status" value="1"/>
</dbReference>
<dbReference type="Pfam" id="PF07687">
    <property type="entry name" value="M20_dimer"/>
    <property type="match status" value="1"/>
</dbReference>
<dbReference type="PANTHER" id="PTHR43808">
    <property type="entry name" value="ACETYLORNITHINE DEACETYLASE"/>
    <property type="match status" value="1"/>
</dbReference>
<dbReference type="EMBL" id="CP064654">
    <property type="protein sequence ID" value="QPD00190.1"/>
    <property type="molecule type" value="Genomic_DNA"/>
</dbReference>
<evidence type="ECO:0000256" key="3">
    <source>
        <dbReference type="SAM" id="SignalP"/>
    </source>
</evidence>
<keyword evidence="3" id="KW-0732">Signal</keyword>
<keyword evidence="6" id="KW-1185">Reference proteome</keyword>
<dbReference type="RefSeq" id="WP_200983984.1">
    <property type="nucleotide sequence ID" value="NZ_CP064654.1"/>
</dbReference>
<dbReference type="SUPFAM" id="SSF55031">
    <property type="entry name" value="Bacterial exopeptidase dimerisation domain"/>
    <property type="match status" value="1"/>
</dbReference>
<keyword evidence="2 5" id="KW-0378">Hydrolase</keyword>
<evidence type="ECO:0000256" key="2">
    <source>
        <dbReference type="ARBA" id="ARBA00022801"/>
    </source>
</evidence>
<organism evidence="5 6">
    <name type="scientific">Qipengyuania soli</name>
    <dbReference type="NCBI Taxonomy" id="2782568"/>
    <lineage>
        <taxon>Bacteria</taxon>
        <taxon>Pseudomonadati</taxon>
        <taxon>Pseudomonadota</taxon>
        <taxon>Alphaproteobacteria</taxon>
        <taxon>Sphingomonadales</taxon>
        <taxon>Erythrobacteraceae</taxon>
        <taxon>Qipengyuania</taxon>
    </lineage>
</organism>
<name>A0A7S8IVH5_9SPHN</name>
<feature type="domain" description="Peptidase M20 dimerisation" evidence="4">
    <location>
        <begin position="213"/>
        <end position="330"/>
    </location>
</feature>
<reference evidence="5 6" key="1">
    <citation type="submission" date="2020-11" db="EMBL/GenBank/DDBJ databases">
        <title>The genome sequence of Erythrobacter sp. 6D36.</title>
        <authorList>
            <person name="Liu Y."/>
        </authorList>
    </citation>
    <scope>NUCLEOTIDE SEQUENCE [LARGE SCALE GENOMIC DNA]</scope>
    <source>
        <strain evidence="5 6">6D36</strain>
    </source>
</reference>
<dbReference type="PANTHER" id="PTHR43808:SF32">
    <property type="entry name" value="ARGE_DAPE-RELATED DEACYLASE"/>
    <property type="match status" value="1"/>
</dbReference>
<dbReference type="GO" id="GO:0016787">
    <property type="term" value="F:hydrolase activity"/>
    <property type="evidence" value="ECO:0007669"/>
    <property type="project" value="UniProtKB-KW"/>
</dbReference>
<feature type="chain" id="PRO_5032806506" evidence="3">
    <location>
        <begin position="21"/>
        <end position="438"/>
    </location>
</feature>
<dbReference type="KEGG" id="qso:IRL76_06590"/>
<evidence type="ECO:0000313" key="6">
    <source>
        <dbReference type="Proteomes" id="UP000594459"/>
    </source>
</evidence>
<dbReference type="AlphaFoldDB" id="A0A7S8IVH5"/>
<keyword evidence="1" id="KW-0479">Metal-binding</keyword>
<evidence type="ECO:0000256" key="1">
    <source>
        <dbReference type="ARBA" id="ARBA00022723"/>
    </source>
</evidence>
<dbReference type="InterPro" id="IPR036264">
    <property type="entry name" value="Bact_exopeptidase_dim_dom"/>
</dbReference>
<gene>
    <name evidence="5" type="ORF">IRL76_06590</name>
</gene>